<evidence type="ECO:0000256" key="4">
    <source>
        <dbReference type="ARBA" id="ARBA00004931"/>
    </source>
</evidence>
<evidence type="ECO:0000256" key="1">
    <source>
        <dbReference type="ARBA" id="ARBA00001933"/>
    </source>
</evidence>
<dbReference type="RefSeq" id="WP_188850053.1">
    <property type="nucleotide sequence ID" value="NZ_BMJJ01000003.1"/>
</dbReference>
<keyword evidence="9 15" id="KW-0663">Pyridoxal phosphate</keyword>
<evidence type="ECO:0000256" key="12">
    <source>
        <dbReference type="ARBA" id="ARBA00048798"/>
    </source>
</evidence>
<comment type="function">
    <text evidence="2">Acts on leucine, isoleucine and valine.</text>
</comment>
<dbReference type="Gene3D" id="3.20.10.10">
    <property type="entry name" value="D-amino Acid Aminotransferase, subunit A, domain 2"/>
    <property type="match status" value="1"/>
</dbReference>
<comment type="pathway">
    <text evidence="3">Amino-acid biosynthesis; L-isoleucine biosynthesis; L-isoleucine from 2-oxobutanoate: step 4/4.</text>
</comment>
<evidence type="ECO:0000256" key="9">
    <source>
        <dbReference type="ARBA" id="ARBA00022898"/>
    </source>
</evidence>
<sequence length="286" mass="31033">MSRIVYVNGSYVPEEEAKVSVFDRAFLMADGIYEVTTVVGGKLIDFAGHMARLGRSLAALKMTPPADTEALLAIHRELVVRNGLDEGLIYLQVSRGSADRDFSFPPEGTPPTLVLFTQKVAVLERESVRSGIKVASVPDLRWGLRDIKTVQLLYPSMAKMEAKSKGADDAWMVESDGTVTEGSSNNAYIITKAGTLVTRALSHAILHGITRLAVLRLARETGLTVEERSFTLDEAKDAREAFITSASAFVTPVVSIDGQRIGDGTPGETTKRMREIYIAESLATAI</sequence>
<comment type="similarity">
    <text evidence="6 14">Belongs to the class-IV pyridoxal-phosphate-dependent aminotransferase family.</text>
</comment>
<evidence type="ECO:0000256" key="10">
    <source>
        <dbReference type="ARBA" id="ARBA00023304"/>
    </source>
</evidence>
<evidence type="ECO:0000256" key="2">
    <source>
        <dbReference type="ARBA" id="ARBA00003109"/>
    </source>
</evidence>
<gene>
    <name evidence="16" type="ORF">GCM10011335_15940</name>
</gene>
<dbReference type="AlphaFoldDB" id="A0A917D956"/>
<dbReference type="EMBL" id="BMJJ01000003">
    <property type="protein sequence ID" value="GGD13992.1"/>
    <property type="molecule type" value="Genomic_DNA"/>
</dbReference>
<dbReference type="Gene3D" id="3.30.470.10">
    <property type="match status" value="1"/>
</dbReference>
<comment type="caution">
    <text evidence="16">The sequence shown here is derived from an EMBL/GenBank/DDBJ whole genome shotgun (WGS) entry which is preliminary data.</text>
</comment>
<evidence type="ECO:0000256" key="11">
    <source>
        <dbReference type="ARBA" id="ARBA00048212"/>
    </source>
</evidence>
<dbReference type="FunFam" id="3.20.10.10:FF:000002">
    <property type="entry name" value="D-alanine aminotransferase"/>
    <property type="match status" value="1"/>
</dbReference>
<keyword evidence="10" id="KW-0100">Branched-chain amino acid biosynthesis</keyword>
<dbReference type="GO" id="GO:0008652">
    <property type="term" value="P:amino acid biosynthetic process"/>
    <property type="evidence" value="ECO:0007669"/>
    <property type="project" value="UniProtKB-ARBA"/>
</dbReference>
<dbReference type="InterPro" id="IPR050571">
    <property type="entry name" value="Class-IV_PLP-Dep_Aminotrnsfr"/>
</dbReference>
<dbReference type="InterPro" id="IPR036038">
    <property type="entry name" value="Aminotransferase-like"/>
</dbReference>
<dbReference type="GO" id="GO:0004084">
    <property type="term" value="F:branched-chain-amino-acid transaminase activity"/>
    <property type="evidence" value="ECO:0007669"/>
    <property type="project" value="UniProtKB-EC"/>
</dbReference>
<dbReference type="InterPro" id="IPR043132">
    <property type="entry name" value="BCAT-like_C"/>
</dbReference>
<dbReference type="GO" id="GO:0009082">
    <property type="term" value="P:branched-chain amino acid biosynthetic process"/>
    <property type="evidence" value="ECO:0007669"/>
    <property type="project" value="UniProtKB-KW"/>
</dbReference>
<evidence type="ECO:0000256" key="15">
    <source>
        <dbReference type="RuleBase" id="RU004516"/>
    </source>
</evidence>
<protein>
    <recommendedName>
        <fullName evidence="8">Probable branched-chain-amino-acid aminotransferase</fullName>
        <ecNumber evidence="7">2.6.1.42</ecNumber>
    </recommendedName>
</protein>
<dbReference type="PANTHER" id="PTHR42743">
    <property type="entry name" value="AMINO-ACID AMINOTRANSFERASE"/>
    <property type="match status" value="1"/>
</dbReference>
<dbReference type="Proteomes" id="UP000613160">
    <property type="component" value="Unassembled WGS sequence"/>
</dbReference>
<name>A0A917D956_9HYPH</name>
<evidence type="ECO:0000256" key="14">
    <source>
        <dbReference type="RuleBase" id="RU004106"/>
    </source>
</evidence>
<dbReference type="InterPro" id="IPR001544">
    <property type="entry name" value="Aminotrans_IV"/>
</dbReference>
<proteinExistence type="inferred from homology"/>
<dbReference type="CDD" id="cd01558">
    <property type="entry name" value="D-AAT_like"/>
    <property type="match status" value="1"/>
</dbReference>
<keyword evidence="16" id="KW-0808">Transferase</keyword>
<evidence type="ECO:0000256" key="13">
    <source>
        <dbReference type="ARBA" id="ARBA00049229"/>
    </source>
</evidence>
<evidence type="ECO:0000256" key="7">
    <source>
        <dbReference type="ARBA" id="ARBA00013053"/>
    </source>
</evidence>
<evidence type="ECO:0000313" key="16">
    <source>
        <dbReference type="EMBL" id="GGD13992.1"/>
    </source>
</evidence>
<keyword evidence="10" id="KW-0028">Amino-acid biosynthesis</keyword>
<evidence type="ECO:0000256" key="6">
    <source>
        <dbReference type="ARBA" id="ARBA00009320"/>
    </source>
</evidence>
<comment type="catalytic activity">
    <reaction evidence="13">
        <text>L-leucine + 2-oxoglutarate = 4-methyl-2-oxopentanoate + L-glutamate</text>
        <dbReference type="Rhea" id="RHEA:18321"/>
        <dbReference type="ChEBI" id="CHEBI:16810"/>
        <dbReference type="ChEBI" id="CHEBI:17865"/>
        <dbReference type="ChEBI" id="CHEBI:29985"/>
        <dbReference type="ChEBI" id="CHEBI:57427"/>
        <dbReference type="EC" id="2.6.1.42"/>
    </reaction>
</comment>
<dbReference type="InterPro" id="IPR043131">
    <property type="entry name" value="BCAT-like_N"/>
</dbReference>
<evidence type="ECO:0000313" key="17">
    <source>
        <dbReference type="Proteomes" id="UP000613160"/>
    </source>
</evidence>
<comment type="cofactor">
    <cofactor evidence="1 15">
        <name>pyridoxal 5'-phosphate</name>
        <dbReference type="ChEBI" id="CHEBI:597326"/>
    </cofactor>
</comment>
<organism evidence="16 17">
    <name type="scientific">Aureimonas glaciei</name>
    <dbReference type="NCBI Taxonomy" id="1776957"/>
    <lineage>
        <taxon>Bacteria</taxon>
        <taxon>Pseudomonadati</taxon>
        <taxon>Pseudomonadota</taxon>
        <taxon>Alphaproteobacteria</taxon>
        <taxon>Hyphomicrobiales</taxon>
        <taxon>Aurantimonadaceae</taxon>
        <taxon>Aureimonas</taxon>
    </lineage>
</organism>
<comment type="pathway">
    <text evidence="5">Amino-acid biosynthesis; L-leucine biosynthesis; L-leucine from 3-methyl-2-oxobutanoate: step 4/4.</text>
</comment>
<dbReference type="NCBIfam" id="NF005209">
    <property type="entry name" value="PRK06680.1"/>
    <property type="match status" value="1"/>
</dbReference>
<dbReference type="GO" id="GO:0005829">
    <property type="term" value="C:cytosol"/>
    <property type="evidence" value="ECO:0007669"/>
    <property type="project" value="TreeGrafter"/>
</dbReference>
<dbReference type="SUPFAM" id="SSF56752">
    <property type="entry name" value="D-aminoacid aminotransferase-like PLP-dependent enzymes"/>
    <property type="match status" value="1"/>
</dbReference>
<dbReference type="EC" id="2.6.1.42" evidence="7"/>
<dbReference type="PANTHER" id="PTHR42743:SF11">
    <property type="entry name" value="AMINODEOXYCHORISMATE LYASE"/>
    <property type="match status" value="1"/>
</dbReference>
<comment type="pathway">
    <text evidence="4">Amino-acid biosynthesis; L-valine biosynthesis; L-valine from pyruvate: step 4/4.</text>
</comment>
<comment type="catalytic activity">
    <reaction evidence="12">
        <text>L-isoleucine + 2-oxoglutarate = (S)-3-methyl-2-oxopentanoate + L-glutamate</text>
        <dbReference type="Rhea" id="RHEA:24801"/>
        <dbReference type="ChEBI" id="CHEBI:16810"/>
        <dbReference type="ChEBI" id="CHEBI:29985"/>
        <dbReference type="ChEBI" id="CHEBI:35146"/>
        <dbReference type="ChEBI" id="CHEBI:58045"/>
        <dbReference type="EC" id="2.6.1.42"/>
    </reaction>
</comment>
<evidence type="ECO:0000256" key="8">
    <source>
        <dbReference type="ARBA" id="ARBA00014472"/>
    </source>
</evidence>
<reference evidence="16" key="1">
    <citation type="journal article" date="2014" name="Int. J. Syst. Evol. Microbiol.">
        <title>Complete genome sequence of Corynebacterium casei LMG S-19264T (=DSM 44701T), isolated from a smear-ripened cheese.</title>
        <authorList>
            <consortium name="US DOE Joint Genome Institute (JGI-PGF)"/>
            <person name="Walter F."/>
            <person name="Albersmeier A."/>
            <person name="Kalinowski J."/>
            <person name="Ruckert C."/>
        </authorList>
    </citation>
    <scope>NUCLEOTIDE SEQUENCE</scope>
    <source>
        <strain evidence="16">CGMCC 1.15493</strain>
    </source>
</reference>
<dbReference type="InterPro" id="IPR018300">
    <property type="entry name" value="Aminotrans_IV_CS"/>
</dbReference>
<dbReference type="PROSITE" id="PS00770">
    <property type="entry name" value="AA_TRANSFER_CLASS_4"/>
    <property type="match status" value="1"/>
</dbReference>
<reference evidence="16" key="2">
    <citation type="submission" date="2020-09" db="EMBL/GenBank/DDBJ databases">
        <authorList>
            <person name="Sun Q."/>
            <person name="Zhou Y."/>
        </authorList>
    </citation>
    <scope>NUCLEOTIDE SEQUENCE</scope>
    <source>
        <strain evidence="16">CGMCC 1.15493</strain>
    </source>
</reference>
<evidence type="ECO:0000256" key="3">
    <source>
        <dbReference type="ARBA" id="ARBA00004824"/>
    </source>
</evidence>
<keyword evidence="16" id="KW-0032">Aminotransferase</keyword>
<comment type="catalytic activity">
    <reaction evidence="11">
        <text>L-valine + 2-oxoglutarate = 3-methyl-2-oxobutanoate + L-glutamate</text>
        <dbReference type="Rhea" id="RHEA:24813"/>
        <dbReference type="ChEBI" id="CHEBI:11851"/>
        <dbReference type="ChEBI" id="CHEBI:16810"/>
        <dbReference type="ChEBI" id="CHEBI:29985"/>
        <dbReference type="ChEBI" id="CHEBI:57762"/>
        <dbReference type="EC" id="2.6.1.42"/>
    </reaction>
</comment>
<evidence type="ECO:0000256" key="5">
    <source>
        <dbReference type="ARBA" id="ARBA00005072"/>
    </source>
</evidence>
<keyword evidence="17" id="KW-1185">Reference proteome</keyword>
<dbReference type="Pfam" id="PF01063">
    <property type="entry name" value="Aminotran_4"/>
    <property type="match status" value="1"/>
</dbReference>
<accession>A0A917D956</accession>